<feature type="compositionally biased region" description="Low complexity" evidence="1">
    <location>
        <begin position="611"/>
        <end position="624"/>
    </location>
</feature>
<evidence type="ECO:0000313" key="3">
    <source>
        <dbReference type="Proteomes" id="UP000439903"/>
    </source>
</evidence>
<keyword evidence="3" id="KW-1185">Reference proteome</keyword>
<gene>
    <name evidence="2" type="ORF">F8M41_019557</name>
</gene>
<proteinExistence type="predicted"/>
<feature type="compositionally biased region" description="Acidic residues" evidence="1">
    <location>
        <begin position="789"/>
        <end position="799"/>
    </location>
</feature>
<evidence type="ECO:0000313" key="2">
    <source>
        <dbReference type="EMBL" id="KAF0504232.1"/>
    </source>
</evidence>
<sequence length="985" mass="110002">MRVTRSIHSRSSTTDRESYTNNSSKVLPTTLIDTATSSVSPDTTLNTNAALNSTDLETAVTASFQPTSVISKTAAMTVATSTSTTTKQSDKKVKKHGFLSSLLANDGASHSISSDTEMAKKKATGITESSPKYKLFKPWGNSQDSEYKTIEKAYVKFQSKDRSKVDVLKTIVNPWLKKHHLVNTADKSLQQGRLVLLKWWNILISHLPSAVYTDRSLYFECILALMTRGEFEDLDQIGPIPPDSVDSYLGVPIETIMSYRSALMTTLHYAIDRLNQKGVYSNVISFCARVLALCFFKIPGVGFALLQALPVCKSHIRRILKETVGEEDPSIDSISKQNDKISSLFPGHLKILCFLNLRTWLRQFENAKRIWGDPPIEMTGNWIRRWQSDDSELFFSFYKHYHIVLKSYIISYLSTSTSPKLMTPPFQYITAPGYVHLASFFLLKIESLIHRNIHTITTVIQFEHSRNPSNFTTSTSSATRIPDMINPDASAIGMGSYSGVGMVGNSINNEVANDSAALEASMSGIAGGVGINNGKPKVLEMAGRRFVETMVSIVENGVFQEMCNVWVKAVVKRTNLYDVEGVFCLLDFIDTLIMELDTRDNTVIASEPTTPNSANTSVSSDSFSSPFSPPNLTNILDITFYISLINLLLNSSDHTITILRTISFVYTQFSLLTSQPAYLKQLVKQIILDEEMFERMFCHWSRNVRIYFMRLLIWRVGRIGSDFGKIDESKDFEISDSGFSGEEDIDILITLQNRLDNMRQCHEFLSNYDGNFEDIEQVLKAKIAESTDDVPDFNSEEEQSQTQSSDRSSLLQSSSTIIPESKSSNSSSKSRKNKKKTSLKEFISSQSSSGKEMSTAAYLFRLVFSNGSNKNPNHLKSGSTSSSVTEDTPSILTRTTNKQPLNSLVWHYSPHRHIYVEKAIAEYEAVSQEYTQWCTQLANIERGVSNGGGLMSSNSTLSTIVVRFPSLAVEYPKYFGNGLGNSPIM</sequence>
<dbReference type="AlphaFoldDB" id="A0A8H4AJR4"/>
<dbReference type="InterPro" id="IPR013887">
    <property type="entry name" value="UPF0592"/>
</dbReference>
<dbReference type="EMBL" id="WTPW01000510">
    <property type="protein sequence ID" value="KAF0504232.1"/>
    <property type="molecule type" value="Genomic_DNA"/>
</dbReference>
<feature type="region of interest" description="Disordered" evidence="1">
    <location>
        <begin position="604"/>
        <end position="624"/>
    </location>
</feature>
<protein>
    <submittedName>
        <fullName evidence="2">DUF1765-domain-containing protein</fullName>
    </submittedName>
</protein>
<organism evidence="2 3">
    <name type="scientific">Gigaspora margarita</name>
    <dbReference type="NCBI Taxonomy" id="4874"/>
    <lineage>
        <taxon>Eukaryota</taxon>
        <taxon>Fungi</taxon>
        <taxon>Fungi incertae sedis</taxon>
        <taxon>Mucoromycota</taxon>
        <taxon>Glomeromycotina</taxon>
        <taxon>Glomeromycetes</taxon>
        <taxon>Diversisporales</taxon>
        <taxon>Gigasporaceae</taxon>
        <taxon>Gigaspora</taxon>
    </lineage>
</organism>
<dbReference type="Pfam" id="PF08578">
    <property type="entry name" value="DUF1765"/>
    <property type="match status" value="1"/>
</dbReference>
<name>A0A8H4AJR4_GIGMA</name>
<accession>A0A8H4AJR4</accession>
<reference evidence="2 3" key="1">
    <citation type="journal article" date="2019" name="Environ. Microbiol.">
        <title>At the nexus of three kingdoms: the genome of the mycorrhizal fungus Gigaspora margarita provides insights into plant, endobacterial and fungal interactions.</title>
        <authorList>
            <person name="Venice F."/>
            <person name="Ghignone S."/>
            <person name="Salvioli di Fossalunga A."/>
            <person name="Amselem J."/>
            <person name="Novero M."/>
            <person name="Xianan X."/>
            <person name="Sedzielewska Toro K."/>
            <person name="Morin E."/>
            <person name="Lipzen A."/>
            <person name="Grigoriev I.V."/>
            <person name="Henrissat B."/>
            <person name="Martin F.M."/>
            <person name="Bonfante P."/>
        </authorList>
    </citation>
    <scope>NUCLEOTIDE SEQUENCE [LARGE SCALE GENOMIC DNA]</scope>
    <source>
        <strain evidence="2 3">BEG34</strain>
    </source>
</reference>
<comment type="caution">
    <text evidence="2">The sequence shown here is derived from an EMBL/GenBank/DDBJ whole genome shotgun (WGS) entry which is preliminary data.</text>
</comment>
<dbReference type="OrthoDB" id="296767at2759"/>
<dbReference type="PANTHER" id="PTHR37988:SF1">
    <property type="entry name" value="UPF0592 MEMBRANE PROTEIN C7D4.03C"/>
    <property type="match status" value="1"/>
</dbReference>
<evidence type="ECO:0000256" key="1">
    <source>
        <dbReference type="SAM" id="MobiDB-lite"/>
    </source>
</evidence>
<feature type="compositionally biased region" description="Low complexity" evidence="1">
    <location>
        <begin position="800"/>
        <end position="828"/>
    </location>
</feature>
<dbReference type="PANTHER" id="PTHR37988">
    <property type="entry name" value="UPF0592 MEMBRANE PROTEIN C7D4.03C"/>
    <property type="match status" value="1"/>
</dbReference>
<feature type="region of interest" description="Disordered" evidence="1">
    <location>
        <begin position="1"/>
        <end position="25"/>
    </location>
</feature>
<dbReference type="Proteomes" id="UP000439903">
    <property type="component" value="Unassembled WGS sequence"/>
</dbReference>
<feature type="region of interest" description="Disordered" evidence="1">
    <location>
        <begin position="789"/>
        <end position="846"/>
    </location>
</feature>